<dbReference type="InterPro" id="IPR023421">
    <property type="entry name" value="AIDA_N"/>
</dbReference>
<feature type="domain" description="C2 Aida-type" evidence="4">
    <location>
        <begin position="102"/>
        <end position="249"/>
    </location>
</feature>
<gene>
    <name evidence="5" type="ORF">PoB_005394000</name>
</gene>
<dbReference type="SUPFAM" id="SSF109779">
    <property type="entry name" value="Domain from hypothetical 2610208m17rik protein"/>
    <property type="match status" value="1"/>
</dbReference>
<proteinExistence type="inferred from homology"/>
<dbReference type="Gene3D" id="2.60.40.150">
    <property type="entry name" value="C2 domain"/>
    <property type="match status" value="1"/>
</dbReference>
<dbReference type="InterPro" id="IPR025939">
    <property type="entry name" value="Aida_C"/>
</dbReference>
<dbReference type="Pfam" id="PF14186">
    <property type="entry name" value="Aida_C2"/>
    <property type="match status" value="1"/>
</dbReference>
<reference evidence="5 6" key="1">
    <citation type="journal article" date="2021" name="Elife">
        <title>Chloroplast acquisition without the gene transfer in kleptoplastic sea slugs, Plakobranchus ocellatus.</title>
        <authorList>
            <person name="Maeda T."/>
            <person name="Takahashi S."/>
            <person name="Yoshida T."/>
            <person name="Shimamura S."/>
            <person name="Takaki Y."/>
            <person name="Nagai Y."/>
            <person name="Toyoda A."/>
            <person name="Suzuki Y."/>
            <person name="Arimoto A."/>
            <person name="Ishii H."/>
            <person name="Satoh N."/>
            <person name="Nishiyama T."/>
            <person name="Hasebe M."/>
            <person name="Maruyama T."/>
            <person name="Minagawa J."/>
            <person name="Obokata J."/>
            <person name="Shigenobu S."/>
        </authorList>
    </citation>
    <scope>NUCLEOTIDE SEQUENCE [LARGE SCALE GENOMIC DNA]</scope>
</reference>
<evidence type="ECO:0000259" key="4">
    <source>
        <dbReference type="PROSITE" id="PS51911"/>
    </source>
</evidence>
<dbReference type="Proteomes" id="UP000735302">
    <property type="component" value="Unassembled WGS sequence"/>
</dbReference>
<evidence type="ECO:0000256" key="2">
    <source>
        <dbReference type="ARBA" id="ARBA00022473"/>
    </source>
</evidence>
<evidence type="ECO:0000256" key="1">
    <source>
        <dbReference type="ARBA" id="ARBA00007205"/>
    </source>
</evidence>
<protein>
    <submittedName>
        <fullName evidence="5">Axin interaction partner and dorsalization antagonist</fullName>
    </submittedName>
</protein>
<dbReference type="AlphaFoldDB" id="A0AAV4C7N7"/>
<accession>A0AAV4C7N7</accession>
<dbReference type="GO" id="GO:0035091">
    <property type="term" value="F:phosphatidylinositol binding"/>
    <property type="evidence" value="ECO:0007669"/>
    <property type="project" value="TreeGrafter"/>
</dbReference>
<evidence type="ECO:0000313" key="5">
    <source>
        <dbReference type="EMBL" id="GFO27435.1"/>
    </source>
</evidence>
<dbReference type="Pfam" id="PF08910">
    <property type="entry name" value="Aida_N"/>
    <property type="match status" value="1"/>
</dbReference>
<comment type="function">
    <text evidence="3">Acts as a ventralizing factor during embryogenesis. Inhibits axin-mediated JNK activation by binding axin and disrupting axin homodimerization. This in turn antagonizes a Wnt/beta-catenin-independent dorsalization pathway activated by AXIN/JNK-signaling.</text>
</comment>
<dbReference type="FunFam" id="2.60.40.150:FF:000059">
    <property type="entry name" value="Axin interactor, dorsalization-associated protein"/>
    <property type="match status" value="1"/>
</dbReference>
<dbReference type="EMBL" id="BLXT01005922">
    <property type="protein sequence ID" value="GFO27435.1"/>
    <property type="molecule type" value="Genomic_DNA"/>
</dbReference>
<dbReference type="GO" id="GO:0016020">
    <property type="term" value="C:membrane"/>
    <property type="evidence" value="ECO:0007669"/>
    <property type="project" value="TreeGrafter"/>
</dbReference>
<dbReference type="PANTHER" id="PTHR28654:SF1">
    <property type="entry name" value="AXIN INTERACTOR, DORSALIZATION-ASSOCIATED PROTEIN"/>
    <property type="match status" value="1"/>
</dbReference>
<comment type="similarity">
    <text evidence="1">Belongs to the AIDA family.</text>
</comment>
<organism evidence="5 6">
    <name type="scientific">Plakobranchus ocellatus</name>
    <dbReference type="NCBI Taxonomy" id="259542"/>
    <lineage>
        <taxon>Eukaryota</taxon>
        <taxon>Metazoa</taxon>
        <taxon>Spiralia</taxon>
        <taxon>Lophotrochozoa</taxon>
        <taxon>Mollusca</taxon>
        <taxon>Gastropoda</taxon>
        <taxon>Heterobranchia</taxon>
        <taxon>Euthyneura</taxon>
        <taxon>Panpulmonata</taxon>
        <taxon>Sacoglossa</taxon>
        <taxon>Placobranchoidea</taxon>
        <taxon>Plakobranchidae</taxon>
        <taxon>Plakobranchus</taxon>
    </lineage>
</organism>
<keyword evidence="2" id="KW-0217">Developmental protein</keyword>
<evidence type="ECO:0000256" key="3">
    <source>
        <dbReference type="ARBA" id="ARBA00059715"/>
    </source>
</evidence>
<comment type="caution">
    <text evidence="5">The sequence shown here is derived from an EMBL/GenBank/DDBJ whole genome shotgun (WGS) entry which is preliminary data.</text>
</comment>
<dbReference type="PANTHER" id="PTHR28654">
    <property type="entry name" value="AXIN INTERACTOR, DORSALIZATION-ASSOCIATED PROTEIN"/>
    <property type="match status" value="1"/>
</dbReference>
<name>A0AAV4C7N7_9GAST</name>
<dbReference type="InterPro" id="IPR036818">
    <property type="entry name" value="AIDA_N_sf"/>
</dbReference>
<keyword evidence="6" id="KW-1185">Reference proteome</keyword>
<dbReference type="PROSITE" id="PS51911">
    <property type="entry name" value="C2_AIDA"/>
    <property type="match status" value="1"/>
</dbReference>
<dbReference type="InterPro" id="IPR035892">
    <property type="entry name" value="C2_domain_sf"/>
</dbReference>
<evidence type="ECO:0000313" key="6">
    <source>
        <dbReference type="Proteomes" id="UP000735302"/>
    </source>
</evidence>
<sequence length="250" mass="28815">MESEKDTLVVAWINAFKRAADFDAWGQRIEAIDVYERLSRQLHSSCGNEDVLLFNESQKKILEKIALCLDSRKRALQLSTSRHLEGLPLTDLRRLENKGTLLPRPLPIAGKTLLTVKIEKIDLKEASQYLDPFITVSVRDANEKLLSASQDTPVASRKTESELIFNKMVHIQKTIESLPPGFAIFFEFKHYKPKKESISTKCWALMEQDELKEGHLALEIYRKPTDYSRKALKLLSVKPYYLHLQLSLFR</sequence>